<evidence type="ECO:0000259" key="1">
    <source>
        <dbReference type="Pfam" id="PF14832"/>
    </source>
</evidence>
<gene>
    <name evidence="2" type="ORF">Triagg1_7781</name>
</gene>
<dbReference type="Proteomes" id="UP001273209">
    <property type="component" value="Unassembled WGS sequence"/>
</dbReference>
<organism evidence="2 3">
    <name type="scientific">Trichoderma aggressivum f. europaeum</name>
    <dbReference type="NCBI Taxonomy" id="173218"/>
    <lineage>
        <taxon>Eukaryota</taxon>
        <taxon>Fungi</taxon>
        <taxon>Dikarya</taxon>
        <taxon>Ascomycota</taxon>
        <taxon>Pezizomycotina</taxon>
        <taxon>Sordariomycetes</taxon>
        <taxon>Hypocreomycetidae</taxon>
        <taxon>Hypocreales</taxon>
        <taxon>Hypocreaceae</taxon>
        <taxon>Trichoderma</taxon>
    </lineage>
</organism>
<proteinExistence type="predicted"/>
<reference evidence="2" key="1">
    <citation type="submission" date="2023-11" db="EMBL/GenBank/DDBJ databases">
        <title>The genome sequences of three competitors of mushroom-forming fungi.</title>
        <authorList>
            <person name="Beijen E."/>
            <person name="Ohm R.A."/>
        </authorList>
    </citation>
    <scope>NUCLEOTIDE SEQUENCE</scope>
    <source>
        <strain evidence="2">CBS 100526</strain>
    </source>
</reference>
<evidence type="ECO:0000313" key="3">
    <source>
        <dbReference type="Proteomes" id="UP001273209"/>
    </source>
</evidence>
<dbReference type="InterPro" id="IPR028116">
    <property type="entry name" value="Cis-CaaD-like"/>
</dbReference>
<dbReference type="RefSeq" id="XP_062753367.1">
    <property type="nucleotide sequence ID" value="XM_062902554.1"/>
</dbReference>
<sequence>MTQAVTDLYVSAGLPDYYVNVFFFPIQQSLRYVAGKEASRVIWIEIIHVARNWDGVDLEGPSKFKEAVNRVTEPYVRDDIHFEYVVIEGPAALWQINGIDPPESFGPEQQYVATQNKKLLDDLHQRLLSH</sequence>
<dbReference type="AlphaFoldDB" id="A0AAE1M2L5"/>
<dbReference type="GeneID" id="87922459"/>
<name>A0AAE1M2L5_9HYPO</name>
<dbReference type="EMBL" id="JAWRVG010000035">
    <property type="protein sequence ID" value="KAK4067338.1"/>
    <property type="molecule type" value="Genomic_DNA"/>
</dbReference>
<dbReference type="Gene3D" id="3.30.429.10">
    <property type="entry name" value="Macrophage Migration Inhibitory Factor"/>
    <property type="match status" value="1"/>
</dbReference>
<evidence type="ECO:0000313" key="2">
    <source>
        <dbReference type="EMBL" id="KAK4067338.1"/>
    </source>
</evidence>
<comment type="caution">
    <text evidence="2">The sequence shown here is derived from an EMBL/GenBank/DDBJ whole genome shotgun (WGS) entry which is preliminary data.</text>
</comment>
<accession>A0AAE1M2L5</accession>
<keyword evidence="3" id="KW-1185">Reference proteome</keyword>
<dbReference type="Pfam" id="PF14832">
    <property type="entry name" value="Tautomerase_3"/>
    <property type="match status" value="1"/>
</dbReference>
<protein>
    <recommendedName>
        <fullName evidence="1">Tautomerase cis-CaaD-like domain-containing protein</fullName>
    </recommendedName>
</protein>
<dbReference type="InterPro" id="IPR014347">
    <property type="entry name" value="Tautomerase/MIF_sf"/>
</dbReference>
<feature type="domain" description="Tautomerase cis-CaaD-like" evidence="1">
    <location>
        <begin position="2"/>
        <end position="117"/>
    </location>
</feature>